<organism evidence="3 4">
    <name type="scientific">Parapedobacter koreensis</name>
    <dbReference type="NCBI Taxonomy" id="332977"/>
    <lineage>
        <taxon>Bacteria</taxon>
        <taxon>Pseudomonadati</taxon>
        <taxon>Bacteroidota</taxon>
        <taxon>Sphingobacteriia</taxon>
        <taxon>Sphingobacteriales</taxon>
        <taxon>Sphingobacteriaceae</taxon>
        <taxon>Parapedobacter</taxon>
    </lineage>
</organism>
<accession>A0A1H7TUF4</accession>
<dbReference type="CDD" id="cd02969">
    <property type="entry name" value="PRX_like1"/>
    <property type="match status" value="1"/>
</dbReference>
<evidence type="ECO:0000313" key="3">
    <source>
        <dbReference type="EMBL" id="SEL87547.1"/>
    </source>
</evidence>
<name>A0A1H7TUF4_9SPHI</name>
<feature type="signal peptide" evidence="1">
    <location>
        <begin position="1"/>
        <end position="17"/>
    </location>
</feature>
<feature type="chain" id="PRO_5011680119" evidence="1">
    <location>
        <begin position="18"/>
        <end position="204"/>
    </location>
</feature>
<dbReference type="EMBL" id="FNZR01000012">
    <property type="protein sequence ID" value="SEL87547.1"/>
    <property type="molecule type" value="Genomic_DNA"/>
</dbReference>
<keyword evidence="4" id="KW-1185">Reference proteome</keyword>
<dbReference type="InterPro" id="IPR000866">
    <property type="entry name" value="AhpC/TSA"/>
</dbReference>
<evidence type="ECO:0000256" key="1">
    <source>
        <dbReference type="SAM" id="SignalP"/>
    </source>
</evidence>
<gene>
    <name evidence="3" type="ORF">SAMN05421740_11250</name>
</gene>
<protein>
    <submittedName>
        <fullName evidence="3">AhpC/TSA family protein</fullName>
    </submittedName>
</protein>
<dbReference type="InterPro" id="IPR036249">
    <property type="entry name" value="Thioredoxin-like_sf"/>
</dbReference>
<dbReference type="STRING" id="332977.SAMN05421740_11250"/>
<dbReference type="InterPro" id="IPR013766">
    <property type="entry name" value="Thioredoxin_domain"/>
</dbReference>
<dbReference type="Gene3D" id="3.40.30.10">
    <property type="entry name" value="Glutaredoxin"/>
    <property type="match status" value="1"/>
</dbReference>
<dbReference type="SUPFAM" id="SSF52833">
    <property type="entry name" value="Thioredoxin-like"/>
    <property type="match status" value="1"/>
</dbReference>
<dbReference type="PROSITE" id="PS51352">
    <property type="entry name" value="THIOREDOXIN_2"/>
    <property type="match status" value="1"/>
</dbReference>
<dbReference type="PANTHER" id="PTHR43640">
    <property type="entry name" value="OS07G0260300 PROTEIN"/>
    <property type="match status" value="1"/>
</dbReference>
<dbReference type="PANTHER" id="PTHR43640:SF1">
    <property type="entry name" value="THIOREDOXIN-DEPENDENT PEROXIREDOXIN"/>
    <property type="match status" value="1"/>
</dbReference>
<keyword evidence="1" id="KW-0732">Signal</keyword>
<proteinExistence type="predicted"/>
<evidence type="ECO:0000313" key="4">
    <source>
        <dbReference type="Proteomes" id="UP000198916"/>
    </source>
</evidence>
<dbReference type="RefSeq" id="WP_090608862.1">
    <property type="nucleotide sequence ID" value="NZ_FNZR01000012.1"/>
</dbReference>
<reference evidence="4" key="1">
    <citation type="submission" date="2016-10" db="EMBL/GenBank/DDBJ databases">
        <authorList>
            <person name="Varghese N."/>
            <person name="Submissions S."/>
        </authorList>
    </citation>
    <scope>NUCLEOTIDE SEQUENCE [LARGE SCALE GENOMIC DNA]</scope>
    <source>
        <strain evidence="4">Jip14</strain>
    </source>
</reference>
<dbReference type="Proteomes" id="UP000198916">
    <property type="component" value="Unassembled WGS sequence"/>
</dbReference>
<dbReference type="GO" id="GO:0016209">
    <property type="term" value="F:antioxidant activity"/>
    <property type="evidence" value="ECO:0007669"/>
    <property type="project" value="InterPro"/>
</dbReference>
<dbReference type="InterPro" id="IPR047262">
    <property type="entry name" value="PRX-like1"/>
</dbReference>
<dbReference type="Pfam" id="PF00578">
    <property type="entry name" value="AhpC-TSA"/>
    <property type="match status" value="1"/>
</dbReference>
<dbReference type="GO" id="GO:0016491">
    <property type="term" value="F:oxidoreductase activity"/>
    <property type="evidence" value="ECO:0007669"/>
    <property type="project" value="InterPro"/>
</dbReference>
<dbReference type="OrthoDB" id="9809746at2"/>
<dbReference type="AlphaFoldDB" id="A0A1H7TUF4"/>
<evidence type="ECO:0000259" key="2">
    <source>
        <dbReference type="PROSITE" id="PS51352"/>
    </source>
</evidence>
<feature type="domain" description="Thioredoxin" evidence="2">
    <location>
        <begin position="26"/>
        <end position="182"/>
    </location>
</feature>
<sequence length="204" mass="22399">MRAIIVLLMVLSVVISANTPVSNEGYQIGDVVEDFSLKNVDGANVSLADYADAKGFILIFTCNTCPVAKGYEDRIIALDKKYKAQGYPVIAINPNDAGVEPRESFEQMQQRAKEKEFTFPYLLDPDHVITKRFAATHTPHTFLLQKTNQGNVLQYIGAIDDDSRGGNPETKFVEDAIASLNTGNTPNPNVTKAVGCTIKWKKSS</sequence>